<protein>
    <submittedName>
        <fullName evidence="5">Molybdopterin-synthase adenylyltransferase MoeB</fullName>
    </submittedName>
</protein>
<dbReference type="Proteomes" id="UP000515847">
    <property type="component" value="Chromosome"/>
</dbReference>
<evidence type="ECO:0000313" key="6">
    <source>
        <dbReference type="Proteomes" id="UP000515847"/>
    </source>
</evidence>
<reference evidence="5 6" key="1">
    <citation type="journal article" date="2019" name="Front. Microbiol.">
        <title>Thermoanaerosceptrum fracticalcis gen. nov. sp. nov., a Novel Fumarate-Fermenting Microorganism From a Deep Fractured Carbonate Aquifer of the US Great Basin.</title>
        <authorList>
            <person name="Hamilton-Brehm S.D."/>
            <person name="Stewart L.E."/>
            <person name="Zavarin M."/>
            <person name="Caldwell M."/>
            <person name="Lawson P.A."/>
            <person name="Onstott T.C."/>
            <person name="Grzymski J."/>
            <person name="Neveux I."/>
            <person name="Lollar B.S."/>
            <person name="Russell C.E."/>
            <person name="Moser D.P."/>
        </authorList>
    </citation>
    <scope>NUCLEOTIDE SEQUENCE [LARGE SCALE GENOMIC DNA]</scope>
    <source>
        <strain evidence="5 6">DRI-13</strain>
    </source>
</reference>
<dbReference type="AlphaFoldDB" id="A0A7G6E2B8"/>
<organism evidence="5 6">
    <name type="scientific">Thermanaerosceptrum fracticalcis</name>
    <dbReference type="NCBI Taxonomy" id="1712410"/>
    <lineage>
        <taxon>Bacteria</taxon>
        <taxon>Bacillati</taxon>
        <taxon>Bacillota</taxon>
        <taxon>Clostridia</taxon>
        <taxon>Eubacteriales</taxon>
        <taxon>Peptococcaceae</taxon>
        <taxon>Thermanaerosceptrum</taxon>
    </lineage>
</organism>
<dbReference type="EMBL" id="CP045798">
    <property type="protein sequence ID" value="QNB46222.1"/>
    <property type="molecule type" value="Genomic_DNA"/>
</dbReference>
<keyword evidence="5" id="KW-0548">Nucleotidyltransferase</keyword>
<keyword evidence="2" id="KW-0547">Nucleotide-binding</keyword>
<feature type="domain" description="THIF-type NAD/FAD binding fold" evidence="4">
    <location>
        <begin position="11"/>
        <end position="241"/>
    </location>
</feature>
<name>A0A7G6E2B8_THEFR</name>
<dbReference type="SUPFAM" id="SSF69572">
    <property type="entry name" value="Activating enzymes of the ubiquitin-like proteins"/>
    <property type="match status" value="1"/>
</dbReference>
<dbReference type="InterPro" id="IPR035985">
    <property type="entry name" value="Ubiquitin-activating_enz"/>
</dbReference>
<dbReference type="GO" id="GO:0008146">
    <property type="term" value="F:sulfotransferase activity"/>
    <property type="evidence" value="ECO:0007669"/>
    <property type="project" value="TreeGrafter"/>
</dbReference>
<dbReference type="GO" id="GO:0005524">
    <property type="term" value="F:ATP binding"/>
    <property type="evidence" value="ECO:0007669"/>
    <property type="project" value="UniProtKB-KW"/>
</dbReference>
<dbReference type="Gene3D" id="3.40.50.720">
    <property type="entry name" value="NAD(P)-binding Rossmann-like Domain"/>
    <property type="match status" value="1"/>
</dbReference>
<dbReference type="FunFam" id="3.40.50.720:FF:000033">
    <property type="entry name" value="Adenylyltransferase and sulfurtransferase MOCS3"/>
    <property type="match status" value="1"/>
</dbReference>
<dbReference type="Pfam" id="PF00899">
    <property type="entry name" value="ThiF"/>
    <property type="match status" value="1"/>
</dbReference>
<keyword evidence="1 5" id="KW-0808">Transferase</keyword>
<dbReference type="KEGG" id="tfr:BR63_07790"/>
<dbReference type="RefSeq" id="WP_034425176.1">
    <property type="nucleotide sequence ID" value="NZ_CP045798.1"/>
</dbReference>
<sequence>MTEYPKEFLRYERQLILPQVGEDGQRKLLSAKVLVVGTGGLGSPVLYYLAAAGVGTLGLVDSDTVEITNLNRQIIHWEKDLSRPKVISAREKLEAFNSQLKINTYQMLFDPHTAREIIPQYDLVIAAVDNLETRRVINEVCFALEKPWIEGGVKDFAGLITTFRPPQGPCYQCLYPDVNLREKRPIGLMGVMPGVIGVLQAQEAIKLILGIGTPLAGRLLIFDALETRFETITLARNPQCPICSH</sequence>
<dbReference type="GO" id="GO:0005829">
    <property type="term" value="C:cytosol"/>
    <property type="evidence" value="ECO:0007669"/>
    <property type="project" value="TreeGrafter"/>
</dbReference>
<evidence type="ECO:0000256" key="3">
    <source>
        <dbReference type="ARBA" id="ARBA00022840"/>
    </source>
</evidence>
<dbReference type="InterPro" id="IPR045886">
    <property type="entry name" value="ThiF/MoeB/HesA"/>
</dbReference>
<keyword evidence="6" id="KW-1185">Reference proteome</keyword>
<dbReference type="InterPro" id="IPR000594">
    <property type="entry name" value="ThiF_NAD_FAD-bd"/>
</dbReference>
<dbReference type="PANTHER" id="PTHR10953:SF102">
    <property type="entry name" value="ADENYLYLTRANSFERASE AND SULFURTRANSFERASE MOCS3"/>
    <property type="match status" value="1"/>
</dbReference>
<dbReference type="GO" id="GO:0008641">
    <property type="term" value="F:ubiquitin-like modifier activating enzyme activity"/>
    <property type="evidence" value="ECO:0007669"/>
    <property type="project" value="InterPro"/>
</dbReference>
<evidence type="ECO:0000313" key="5">
    <source>
        <dbReference type="EMBL" id="QNB46222.1"/>
    </source>
</evidence>
<dbReference type="PANTHER" id="PTHR10953">
    <property type="entry name" value="UBIQUITIN-ACTIVATING ENZYME E1"/>
    <property type="match status" value="1"/>
</dbReference>
<gene>
    <name evidence="5" type="primary">moeB</name>
    <name evidence="5" type="ORF">BR63_07790</name>
</gene>
<evidence type="ECO:0000256" key="1">
    <source>
        <dbReference type="ARBA" id="ARBA00022679"/>
    </source>
</evidence>
<dbReference type="OrthoDB" id="9804286at2"/>
<dbReference type="GO" id="GO:0016779">
    <property type="term" value="F:nucleotidyltransferase activity"/>
    <property type="evidence" value="ECO:0007669"/>
    <property type="project" value="UniProtKB-KW"/>
</dbReference>
<dbReference type="CDD" id="cd00757">
    <property type="entry name" value="ThiF_MoeB_HesA_family"/>
    <property type="match status" value="1"/>
</dbReference>
<dbReference type="GO" id="GO:0004792">
    <property type="term" value="F:thiosulfate-cyanide sulfurtransferase activity"/>
    <property type="evidence" value="ECO:0007669"/>
    <property type="project" value="TreeGrafter"/>
</dbReference>
<keyword evidence="3" id="KW-0067">ATP-binding</keyword>
<evidence type="ECO:0000256" key="2">
    <source>
        <dbReference type="ARBA" id="ARBA00022741"/>
    </source>
</evidence>
<dbReference type="NCBIfam" id="NF004281">
    <property type="entry name" value="PRK05690.1"/>
    <property type="match status" value="1"/>
</dbReference>
<accession>A0A7G6E2B8</accession>
<proteinExistence type="predicted"/>
<evidence type="ECO:0000259" key="4">
    <source>
        <dbReference type="Pfam" id="PF00899"/>
    </source>
</evidence>